<sequence>MGTIIEISRLPDDAAMISRLLIYMKAIQKMHEPRSVSKPLAEALLACKPNRRSMKLEQIFNNVLDTLPDGAVIKDIDVMFNPDYKVDVLKILMASRKRKRYSVIWPGRCEEGKLIYGEEGFPDYKTYDIENYDITCVIGGYGK</sequence>
<evidence type="ECO:0000313" key="2">
    <source>
        <dbReference type="Proteomes" id="UP000476055"/>
    </source>
</evidence>
<protein>
    <submittedName>
        <fullName evidence="1">BREX-3 system P-loop-containing protein BrxF</fullName>
    </submittedName>
</protein>
<accession>A0A6L5YKK6</accession>
<comment type="caution">
    <text evidence="1">The sequence shown here is derived from an EMBL/GenBank/DDBJ whole genome shotgun (WGS) entry which is preliminary data.</text>
</comment>
<dbReference type="InterPro" id="IPR048067">
    <property type="entry name" value="BREX_3_BrxF"/>
</dbReference>
<reference evidence="1 2" key="1">
    <citation type="submission" date="2019-08" db="EMBL/GenBank/DDBJ databases">
        <title>In-depth cultivation of the pig gut microbiome towards novel bacterial diversity and tailored functional studies.</title>
        <authorList>
            <person name="Wylensek D."/>
            <person name="Hitch T.C.A."/>
            <person name="Clavel T."/>
        </authorList>
    </citation>
    <scope>NUCLEOTIDE SEQUENCE [LARGE SCALE GENOMIC DNA]</scope>
    <source>
        <strain evidence="1 2">WCA3-601-WT-6H</strain>
    </source>
</reference>
<dbReference type="RefSeq" id="WP_154497274.1">
    <property type="nucleotide sequence ID" value="NZ_VUMU01000015.1"/>
</dbReference>
<dbReference type="NCBIfam" id="NF033453">
    <property type="entry name" value="BREX_3_BrxF"/>
    <property type="match status" value="1"/>
</dbReference>
<dbReference type="Proteomes" id="UP000476055">
    <property type="component" value="Unassembled WGS sequence"/>
</dbReference>
<evidence type="ECO:0000313" key="1">
    <source>
        <dbReference type="EMBL" id="MST58791.1"/>
    </source>
</evidence>
<gene>
    <name evidence="1" type="primary">brxF</name>
    <name evidence="1" type="ORF">FYJ59_11190</name>
</gene>
<organism evidence="1 2">
    <name type="scientific">Waltera intestinalis</name>
    <dbReference type="NCBI Taxonomy" id="2606635"/>
    <lineage>
        <taxon>Bacteria</taxon>
        <taxon>Bacillati</taxon>
        <taxon>Bacillota</taxon>
        <taxon>Clostridia</taxon>
        <taxon>Lachnospirales</taxon>
        <taxon>Lachnospiraceae</taxon>
        <taxon>Waltera</taxon>
    </lineage>
</organism>
<dbReference type="AlphaFoldDB" id="A0A6L5YKK6"/>
<keyword evidence="2" id="KW-1185">Reference proteome</keyword>
<name>A0A6L5YKK6_9FIRM</name>
<dbReference type="EMBL" id="VUMU01000015">
    <property type="protein sequence ID" value="MST58791.1"/>
    <property type="molecule type" value="Genomic_DNA"/>
</dbReference>
<proteinExistence type="predicted"/>